<dbReference type="KEGG" id="gtt:GUITHDRAFT_144713"/>
<name>L1INU4_GUITC</name>
<dbReference type="RefSeq" id="XP_005824717.1">
    <property type="nucleotide sequence ID" value="XM_005824660.1"/>
</dbReference>
<protein>
    <submittedName>
        <fullName evidence="1 2">Uncharacterized protein</fullName>
    </submittedName>
</protein>
<reference evidence="3" key="2">
    <citation type="submission" date="2012-11" db="EMBL/GenBank/DDBJ databases">
        <authorList>
            <person name="Kuo A."/>
            <person name="Curtis B.A."/>
            <person name="Tanifuji G."/>
            <person name="Burki F."/>
            <person name="Gruber A."/>
            <person name="Irimia M."/>
            <person name="Maruyama S."/>
            <person name="Arias M.C."/>
            <person name="Ball S.G."/>
            <person name="Gile G.H."/>
            <person name="Hirakawa Y."/>
            <person name="Hopkins J.F."/>
            <person name="Rensing S.A."/>
            <person name="Schmutz J."/>
            <person name="Symeonidi A."/>
            <person name="Elias M."/>
            <person name="Eveleigh R.J."/>
            <person name="Herman E.K."/>
            <person name="Klute M.J."/>
            <person name="Nakayama T."/>
            <person name="Obornik M."/>
            <person name="Reyes-Prieto A."/>
            <person name="Armbrust E.V."/>
            <person name="Aves S.J."/>
            <person name="Beiko R.G."/>
            <person name="Coutinho P."/>
            <person name="Dacks J.B."/>
            <person name="Durnford D.G."/>
            <person name="Fast N.M."/>
            <person name="Green B.R."/>
            <person name="Grisdale C."/>
            <person name="Hempe F."/>
            <person name="Henrissat B."/>
            <person name="Hoppner M.P."/>
            <person name="Ishida K.-I."/>
            <person name="Kim E."/>
            <person name="Koreny L."/>
            <person name="Kroth P.G."/>
            <person name="Liu Y."/>
            <person name="Malik S.-B."/>
            <person name="Maier U.G."/>
            <person name="McRose D."/>
            <person name="Mock T."/>
            <person name="Neilson J.A."/>
            <person name="Onodera N.T."/>
            <person name="Poole A.M."/>
            <person name="Pritham E.J."/>
            <person name="Richards T.A."/>
            <person name="Rocap G."/>
            <person name="Roy S.W."/>
            <person name="Sarai C."/>
            <person name="Schaack S."/>
            <person name="Shirato S."/>
            <person name="Slamovits C.H."/>
            <person name="Spencer D.F."/>
            <person name="Suzuki S."/>
            <person name="Worden A.Z."/>
            <person name="Zauner S."/>
            <person name="Barry K."/>
            <person name="Bell C."/>
            <person name="Bharti A.K."/>
            <person name="Crow J.A."/>
            <person name="Grimwood J."/>
            <person name="Kramer R."/>
            <person name="Lindquist E."/>
            <person name="Lucas S."/>
            <person name="Salamov A."/>
            <person name="McFadden G.I."/>
            <person name="Lane C.E."/>
            <person name="Keeling P.J."/>
            <person name="Gray M.W."/>
            <person name="Grigoriev I.V."/>
            <person name="Archibald J.M."/>
        </authorList>
    </citation>
    <scope>NUCLEOTIDE SEQUENCE</scope>
    <source>
        <strain evidence="3">CCMP2712</strain>
    </source>
</reference>
<dbReference type="EnsemblProtists" id="EKX37737">
    <property type="protein sequence ID" value="EKX37737"/>
    <property type="gene ID" value="GUITHDRAFT_144713"/>
</dbReference>
<reference evidence="2" key="3">
    <citation type="submission" date="2015-06" db="UniProtKB">
        <authorList>
            <consortium name="EnsemblProtists"/>
        </authorList>
    </citation>
    <scope>IDENTIFICATION</scope>
</reference>
<dbReference type="GeneID" id="17294473"/>
<dbReference type="AlphaFoldDB" id="L1INU4"/>
<evidence type="ECO:0000313" key="2">
    <source>
        <dbReference type="EnsemblProtists" id="EKX37737"/>
    </source>
</evidence>
<evidence type="ECO:0000313" key="3">
    <source>
        <dbReference type="Proteomes" id="UP000011087"/>
    </source>
</evidence>
<dbReference type="HOGENOM" id="CLU_1196815_0_0_1"/>
<dbReference type="PaxDb" id="55529-EKX37737"/>
<dbReference type="EMBL" id="JH993055">
    <property type="protein sequence ID" value="EKX37737.1"/>
    <property type="molecule type" value="Genomic_DNA"/>
</dbReference>
<organism evidence="1">
    <name type="scientific">Guillardia theta (strain CCMP2712)</name>
    <name type="common">Cryptophyte</name>
    <dbReference type="NCBI Taxonomy" id="905079"/>
    <lineage>
        <taxon>Eukaryota</taxon>
        <taxon>Cryptophyceae</taxon>
        <taxon>Pyrenomonadales</taxon>
        <taxon>Geminigeraceae</taxon>
        <taxon>Guillardia</taxon>
    </lineage>
</organism>
<accession>L1INU4</accession>
<proteinExistence type="predicted"/>
<dbReference type="Proteomes" id="UP000011087">
    <property type="component" value="Unassembled WGS sequence"/>
</dbReference>
<sequence length="232" mass="25637">MAIGDVMEGLDGSKVEMFSFENQTRERVLVSLFEGESCVLKESSFIESGGMSPVMDSRPGDEIYVTDPTGKMLFMHEGKAATKGQQEELTRTCCRVLTALTEAETMLRLTPILVEHANHCLEECEEMEELLGAMCSRTSSGGECGKVDEREEGGCGKVDEREEGEGGEACCKDTERAIEQELEVIGNDLVEVGKIFSSIAYLYNVNGEEQFSVEDIVRYTRGHNSEFHLSTD</sequence>
<reference evidence="1 3" key="1">
    <citation type="journal article" date="2012" name="Nature">
        <title>Algal genomes reveal evolutionary mosaicism and the fate of nucleomorphs.</title>
        <authorList>
            <consortium name="DOE Joint Genome Institute"/>
            <person name="Curtis B.A."/>
            <person name="Tanifuji G."/>
            <person name="Burki F."/>
            <person name="Gruber A."/>
            <person name="Irimia M."/>
            <person name="Maruyama S."/>
            <person name="Arias M.C."/>
            <person name="Ball S.G."/>
            <person name="Gile G.H."/>
            <person name="Hirakawa Y."/>
            <person name="Hopkins J.F."/>
            <person name="Kuo A."/>
            <person name="Rensing S.A."/>
            <person name="Schmutz J."/>
            <person name="Symeonidi A."/>
            <person name="Elias M."/>
            <person name="Eveleigh R.J."/>
            <person name="Herman E.K."/>
            <person name="Klute M.J."/>
            <person name="Nakayama T."/>
            <person name="Obornik M."/>
            <person name="Reyes-Prieto A."/>
            <person name="Armbrust E.V."/>
            <person name="Aves S.J."/>
            <person name="Beiko R.G."/>
            <person name="Coutinho P."/>
            <person name="Dacks J.B."/>
            <person name="Durnford D.G."/>
            <person name="Fast N.M."/>
            <person name="Green B.R."/>
            <person name="Grisdale C.J."/>
            <person name="Hempel F."/>
            <person name="Henrissat B."/>
            <person name="Hoppner M.P."/>
            <person name="Ishida K."/>
            <person name="Kim E."/>
            <person name="Koreny L."/>
            <person name="Kroth P.G."/>
            <person name="Liu Y."/>
            <person name="Malik S.B."/>
            <person name="Maier U.G."/>
            <person name="McRose D."/>
            <person name="Mock T."/>
            <person name="Neilson J.A."/>
            <person name="Onodera N.T."/>
            <person name="Poole A.M."/>
            <person name="Pritham E.J."/>
            <person name="Richards T.A."/>
            <person name="Rocap G."/>
            <person name="Roy S.W."/>
            <person name="Sarai C."/>
            <person name="Schaack S."/>
            <person name="Shirato S."/>
            <person name="Slamovits C.H."/>
            <person name="Spencer D.F."/>
            <person name="Suzuki S."/>
            <person name="Worden A.Z."/>
            <person name="Zauner S."/>
            <person name="Barry K."/>
            <person name="Bell C."/>
            <person name="Bharti A.K."/>
            <person name="Crow J.A."/>
            <person name="Grimwood J."/>
            <person name="Kramer R."/>
            <person name="Lindquist E."/>
            <person name="Lucas S."/>
            <person name="Salamov A."/>
            <person name="McFadden G.I."/>
            <person name="Lane C.E."/>
            <person name="Keeling P.J."/>
            <person name="Gray M.W."/>
            <person name="Grigoriev I.V."/>
            <person name="Archibald J.M."/>
        </authorList>
    </citation>
    <scope>NUCLEOTIDE SEQUENCE</scope>
    <source>
        <strain evidence="1 3">CCMP2712</strain>
    </source>
</reference>
<gene>
    <name evidence="1" type="ORF">GUITHDRAFT_144713</name>
</gene>
<evidence type="ECO:0000313" key="1">
    <source>
        <dbReference type="EMBL" id="EKX37737.1"/>
    </source>
</evidence>
<keyword evidence="3" id="KW-1185">Reference proteome</keyword>